<evidence type="ECO:0000256" key="6">
    <source>
        <dbReference type="ARBA" id="ARBA00023196"/>
    </source>
</evidence>
<keyword evidence="8" id="KW-1003">Cell membrane</keyword>
<dbReference type="PANTHER" id="PTHR11910">
    <property type="entry name" value="ATP SYNTHASE DELTA CHAIN"/>
    <property type="match status" value="1"/>
</dbReference>
<reference evidence="9 10" key="1">
    <citation type="submission" date="2015-08" db="EMBL/GenBank/DDBJ databases">
        <title>Complete genome sequence of Sulfurifustis variabilis.</title>
        <authorList>
            <person name="Miura A."/>
            <person name="Kojima H."/>
            <person name="Fukui M."/>
        </authorList>
    </citation>
    <scope>NUCLEOTIDE SEQUENCE [LARGE SCALE GENOMIC DNA]</scope>
    <source>
        <strain evidence="10">skN76</strain>
    </source>
</reference>
<dbReference type="GO" id="GO:0005886">
    <property type="term" value="C:plasma membrane"/>
    <property type="evidence" value="ECO:0007669"/>
    <property type="project" value="UniProtKB-SubCell"/>
</dbReference>
<dbReference type="Proteomes" id="UP000218899">
    <property type="component" value="Chromosome"/>
</dbReference>
<evidence type="ECO:0000256" key="5">
    <source>
        <dbReference type="ARBA" id="ARBA00023136"/>
    </source>
</evidence>
<evidence type="ECO:0000256" key="8">
    <source>
        <dbReference type="HAMAP-Rule" id="MF_01416"/>
    </source>
</evidence>
<dbReference type="SUPFAM" id="SSF47928">
    <property type="entry name" value="N-terminal domain of the delta subunit of the F1F0-ATP synthase"/>
    <property type="match status" value="1"/>
</dbReference>
<comment type="function">
    <text evidence="8">This protein is part of the stalk that links CF(0) to CF(1). It either transmits conformational changes from CF(0) to CF(1) or is implicated in proton conduction.</text>
</comment>
<proteinExistence type="inferred from homology"/>
<gene>
    <name evidence="8" type="primary">atpH</name>
    <name evidence="9" type="ORF">SVA_3895</name>
</gene>
<evidence type="ECO:0000256" key="1">
    <source>
        <dbReference type="ARBA" id="ARBA00004370"/>
    </source>
</evidence>
<sequence length="178" mass="19676">MAETRTTARPYAEAVFELARARNQYARWSEALATLEAVVADPQVAALARDPRLARERLVALLLDVLGEQLDTEGRNFVHLLVDYRRLSLVPEIRELYEAMRAEAEGRVAVDVRTAFPLEAKQQDMLLAALKRRFGREVDLAVTVDPALIGGLEIRAGDLVIDGSVRGRLAALAAQLSE</sequence>
<keyword evidence="6 8" id="KW-0139">CF(1)</keyword>
<dbReference type="PRINTS" id="PR00125">
    <property type="entry name" value="ATPASEDELTA"/>
</dbReference>
<evidence type="ECO:0000313" key="9">
    <source>
        <dbReference type="EMBL" id="BAU50429.1"/>
    </source>
</evidence>
<evidence type="ECO:0000313" key="10">
    <source>
        <dbReference type="Proteomes" id="UP000218899"/>
    </source>
</evidence>
<dbReference type="OrthoDB" id="9816221at2"/>
<keyword evidence="3 8" id="KW-0375">Hydrogen ion transport</keyword>
<dbReference type="Pfam" id="PF00213">
    <property type="entry name" value="OSCP"/>
    <property type="match status" value="1"/>
</dbReference>
<dbReference type="InterPro" id="IPR026015">
    <property type="entry name" value="ATP_synth_OSCP/delta_N_sf"/>
</dbReference>
<dbReference type="GO" id="GO:0046933">
    <property type="term" value="F:proton-transporting ATP synthase activity, rotational mechanism"/>
    <property type="evidence" value="ECO:0007669"/>
    <property type="project" value="UniProtKB-UniRule"/>
</dbReference>
<organism evidence="9 10">
    <name type="scientific">Sulfurifustis variabilis</name>
    <dbReference type="NCBI Taxonomy" id="1675686"/>
    <lineage>
        <taxon>Bacteria</taxon>
        <taxon>Pseudomonadati</taxon>
        <taxon>Pseudomonadota</taxon>
        <taxon>Gammaproteobacteria</taxon>
        <taxon>Acidiferrobacterales</taxon>
        <taxon>Acidiferrobacteraceae</taxon>
        <taxon>Sulfurifustis</taxon>
    </lineage>
</organism>
<keyword evidence="7 8" id="KW-0066">ATP synthesis</keyword>
<dbReference type="HAMAP" id="MF_01416">
    <property type="entry name" value="ATP_synth_delta_bact"/>
    <property type="match status" value="1"/>
</dbReference>
<comment type="function">
    <text evidence="8">F(1)F(0) ATP synthase produces ATP from ADP in the presence of a proton or sodium gradient. F-type ATPases consist of two structural domains, F(1) containing the extramembraneous catalytic core and F(0) containing the membrane proton channel, linked together by a central stalk and a peripheral stalk. During catalysis, ATP synthesis in the catalytic domain of F(1) is coupled via a rotary mechanism of the central stalk subunits to proton translocation.</text>
</comment>
<dbReference type="KEGG" id="sva:SVA_3895"/>
<evidence type="ECO:0000256" key="4">
    <source>
        <dbReference type="ARBA" id="ARBA00023065"/>
    </source>
</evidence>
<dbReference type="PROSITE" id="PS00389">
    <property type="entry name" value="ATPASE_DELTA"/>
    <property type="match status" value="1"/>
</dbReference>
<dbReference type="Gene3D" id="1.10.520.20">
    <property type="entry name" value="N-terminal domain of the delta subunit of the F1F0-ATP synthase"/>
    <property type="match status" value="1"/>
</dbReference>
<dbReference type="NCBIfam" id="NF004402">
    <property type="entry name" value="PRK05758.2-2"/>
    <property type="match status" value="1"/>
</dbReference>
<evidence type="ECO:0000256" key="2">
    <source>
        <dbReference type="ARBA" id="ARBA00022448"/>
    </source>
</evidence>
<dbReference type="GO" id="GO:0045259">
    <property type="term" value="C:proton-transporting ATP synthase complex"/>
    <property type="evidence" value="ECO:0007669"/>
    <property type="project" value="UniProtKB-KW"/>
</dbReference>
<keyword evidence="5 8" id="KW-0472">Membrane</keyword>
<protein>
    <recommendedName>
        <fullName evidence="8">ATP synthase subunit delta</fullName>
    </recommendedName>
    <alternativeName>
        <fullName evidence="8">ATP synthase F(1) sector subunit delta</fullName>
    </alternativeName>
    <alternativeName>
        <fullName evidence="8">F-type ATPase subunit delta</fullName>
        <shortName evidence="8">F-ATPase subunit delta</shortName>
    </alternativeName>
</protein>
<dbReference type="AlphaFoldDB" id="A0A1B4VA25"/>
<accession>A0A1B4VA25</accession>
<comment type="subcellular location">
    <subcellularLocation>
        <location evidence="8">Cell membrane</location>
        <topology evidence="8">Peripheral membrane protein</topology>
    </subcellularLocation>
    <subcellularLocation>
        <location evidence="1">Membrane</location>
    </subcellularLocation>
</comment>
<dbReference type="NCBIfam" id="TIGR01145">
    <property type="entry name" value="ATP_synt_delta"/>
    <property type="match status" value="1"/>
</dbReference>
<keyword evidence="10" id="KW-1185">Reference proteome</keyword>
<dbReference type="InterPro" id="IPR020781">
    <property type="entry name" value="ATPase_OSCP/d_CS"/>
</dbReference>
<keyword evidence="2 8" id="KW-0813">Transport</keyword>
<keyword evidence="4 8" id="KW-0406">Ion transport</keyword>
<dbReference type="RefSeq" id="WP_096462735.1">
    <property type="nucleotide sequence ID" value="NZ_AP014936.1"/>
</dbReference>
<dbReference type="EMBL" id="AP014936">
    <property type="protein sequence ID" value="BAU50429.1"/>
    <property type="molecule type" value="Genomic_DNA"/>
</dbReference>
<name>A0A1B4VA25_9GAMM</name>
<dbReference type="InterPro" id="IPR000711">
    <property type="entry name" value="ATPase_OSCP/dsu"/>
</dbReference>
<evidence type="ECO:0000256" key="3">
    <source>
        <dbReference type="ARBA" id="ARBA00022781"/>
    </source>
</evidence>
<evidence type="ECO:0000256" key="7">
    <source>
        <dbReference type="ARBA" id="ARBA00023310"/>
    </source>
</evidence>
<comment type="similarity">
    <text evidence="8">Belongs to the ATPase delta chain family.</text>
</comment>